<dbReference type="EMBL" id="JAOVZO020000023">
    <property type="protein sequence ID" value="MDC8015916.1"/>
    <property type="molecule type" value="Genomic_DNA"/>
</dbReference>
<comment type="caution">
    <text evidence="1">The sequence shown here is derived from an EMBL/GenBank/DDBJ whole genome shotgun (WGS) entry which is preliminary data.</text>
</comment>
<dbReference type="Proteomes" id="UP001139971">
    <property type="component" value="Unassembled WGS sequence"/>
</dbReference>
<accession>A0A9X3YT34</accession>
<organism evidence="1 2">
    <name type="scientific">Tahibacter soli</name>
    <dbReference type="NCBI Taxonomy" id="2983605"/>
    <lineage>
        <taxon>Bacteria</taxon>
        <taxon>Pseudomonadati</taxon>
        <taxon>Pseudomonadota</taxon>
        <taxon>Gammaproteobacteria</taxon>
        <taxon>Lysobacterales</taxon>
        <taxon>Rhodanobacteraceae</taxon>
        <taxon>Tahibacter</taxon>
    </lineage>
</organism>
<evidence type="ECO:0000313" key="1">
    <source>
        <dbReference type="EMBL" id="MDC8015916.1"/>
    </source>
</evidence>
<protein>
    <submittedName>
        <fullName evidence="1">Uncharacterized protein</fullName>
    </submittedName>
</protein>
<gene>
    <name evidence="1" type="ORF">OD750_025615</name>
</gene>
<keyword evidence="2" id="KW-1185">Reference proteome</keyword>
<evidence type="ECO:0000313" key="2">
    <source>
        <dbReference type="Proteomes" id="UP001139971"/>
    </source>
</evidence>
<dbReference type="AlphaFoldDB" id="A0A9X3YT34"/>
<sequence length="65" mass="6753">MKKITLSKQTLRELTGIEAAAVAGGARDTLSQIGCPPSAGGGCETRDNPPFYCVTNQPTCTLPTN</sequence>
<proteinExistence type="predicted"/>
<dbReference type="RefSeq" id="WP_263543548.1">
    <property type="nucleotide sequence ID" value="NZ_JAOVZO020000023.1"/>
</dbReference>
<reference evidence="1" key="1">
    <citation type="submission" date="2023-02" db="EMBL/GenBank/DDBJ databases">
        <title>Tahibacter soli sp. nov. isolated from soil.</title>
        <authorList>
            <person name="Baek J.H."/>
            <person name="Lee J.K."/>
            <person name="Choi D.G."/>
            <person name="Jeon C.O."/>
        </authorList>
    </citation>
    <scope>NUCLEOTIDE SEQUENCE</scope>
    <source>
        <strain evidence="1">BL</strain>
    </source>
</reference>
<name>A0A9X3YT34_9GAMM</name>